<dbReference type="Gene3D" id="3.40.50.2000">
    <property type="entry name" value="Glycogen Phosphorylase B"/>
    <property type="match status" value="2"/>
</dbReference>
<dbReference type="CDD" id="cd03801">
    <property type="entry name" value="GT4_PimA-like"/>
    <property type="match status" value="1"/>
</dbReference>
<evidence type="ECO:0000256" key="2">
    <source>
        <dbReference type="ARBA" id="ARBA00022679"/>
    </source>
</evidence>
<dbReference type="EMBL" id="RWKW01000177">
    <property type="protein sequence ID" value="RST78600.1"/>
    <property type="molecule type" value="Genomic_DNA"/>
</dbReference>
<keyword evidence="1" id="KW-0328">Glycosyltransferase</keyword>
<reference evidence="4 5" key="1">
    <citation type="submission" date="2018-12" db="EMBL/GenBank/DDBJ databases">
        <title>Mesorhizobium carbonis sp. nov., isolated from coal mine water.</title>
        <authorList>
            <person name="Xin W."/>
            <person name="Xu Z."/>
            <person name="Xiang F."/>
            <person name="Zhang J."/>
            <person name="Xi L."/>
            <person name="Liu J."/>
        </authorList>
    </citation>
    <scope>NUCLEOTIDE SEQUENCE [LARGE SCALE GENOMIC DNA]</scope>
    <source>
        <strain evidence="4 5">B2.3</strain>
    </source>
</reference>
<dbReference type="SUPFAM" id="SSF53756">
    <property type="entry name" value="UDP-Glycosyltransferase/glycogen phosphorylase"/>
    <property type="match status" value="1"/>
</dbReference>
<comment type="caution">
    <text evidence="4">The sequence shown here is derived from an EMBL/GenBank/DDBJ whole genome shotgun (WGS) entry which is preliminary data.</text>
</comment>
<name>A0A429YB16_9HYPH</name>
<gene>
    <name evidence="4" type="ORF">EJC49_25410</name>
</gene>
<dbReference type="Pfam" id="PF00534">
    <property type="entry name" value="Glycos_transf_1"/>
    <property type="match status" value="1"/>
</dbReference>
<organism evidence="4 5">
    <name type="scientific">Aquibium carbonis</name>
    <dbReference type="NCBI Taxonomy" id="2495581"/>
    <lineage>
        <taxon>Bacteria</taxon>
        <taxon>Pseudomonadati</taxon>
        <taxon>Pseudomonadota</taxon>
        <taxon>Alphaproteobacteria</taxon>
        <taxon>Hyphomicrobiales</taxon>
        <taxon>Phyllobacteriaceae</taxon>
        <taxon>Aquibium</taxon>
    </lineage>
</organism>
<keyword evidence="2 4" id="KW-0808">Transferase</keyword>
<keyword evidence="5" id="KW-1185">Reference proteome</keyword>
<evidence type="ECO:0000256" key="1">
    <source>
        <dbReference type="ARBA" id="ARBA00022676"/>
    </source>
</evidence>
<dbReference type="InterPro" id="IPR001296">
    <property type="entry name" value="Glyco_trans_1"/>
</dbReference>
<dbReference type="PANTHER" id="PTHR12526:SF510">
    <property type="entry name" value="D-INOSITOL 3-PHOSPHATE GLYCOSYLTRANSFERASE"/>
    <property type="match status" value="1"/>
</dbReference>
<feature type="domain" description="Glycosyl transferase family 1" evidence="3">
    <location>
        <begin position="191"/>
        <end position="347"/>
    </location>
</feature>
<dbReference type="GO" id="GO:0016757">
    <property type="term" value="F:glycosyltransferase activity"/>
    <property type="evidence" value="ECO:0007669"/>
    <property type="project" value="UniProtKB-KW"/>
</dbReference>
<evidence type="ECO:0000313" key="5">
    <source>
        <dbReference type="Proteomes" id="UP000278398"/>
    </source>
</evidence>
<protein>
    <submittedName>
        <fullName evidence="4">Glycosyltransferase</fullName>
    </submittedName>
</protein>
<evidence type="ECO:0000259" key="3">
    <source>
        <dbReference type="Pfam" id="PF00534"/>
    </source>
</evidence>
<dbReference type="Proteomes" id="UP000278398">
    <property type="component" value="Unassembled WGS sequence"/>
</dbReference>
<sequence>MSSTPPRSRDMSADSNRRGKIAVVIPYPHYGGGERLVSLICRSLRADGYQVELRIDTRRSLAGSSLGDWFDGAVDGWRTFGSDDPAAAIAAIAEPDTAAVVWCNFPPAIAFATALSAARRSLRQVAFLFNSTDGRDRLRVLAPCIDVVIAESLDVMTSVGEMRLDGPPTRLIPSAPAVTAVTAVPRPRRDGRDGRRLLVGFIGRMDPIKDPHAVLRVAALLPKAEFAFVLAGSGEMQRRVRWDALRLSLRRHVRWRGRLDDDALARQFAALDVLLVPSLLDGRPLVVQEAQRRGVTVVASRVGGIPELVEDGSTGLLCEPGDHVAFAEALRRLRRDPTLRRSLADEALRRVEAQEPLAARLARYKEAITGAPATPAASPPSP</sequence>
<evidence type="ECO:0000313" key="4">
    <source>
        <dbReference type="EMBL" id="RST78600.1"/>
    </source>
</evidence>
<dbReference type="PANTHER" id="PTHR12526">
    <property type="entry name" value="GLYCOSYLTRANSFERASE"/>
    <property type="match status" value="1"/>
</dbReference>
<dbReference type="AlphaFoldDB" id="A0A429YB16"/>
<accession>A0A429YB16</accession>
<dbReference type="OrthoDB" id="9801573at2"/>
<proteinExistence type="predicted"/>